<dbReference type="InterPro" id="IPR025202">
    <property type="entry name" value="PLD-like_dom"/>
</dbReference>
<name>A0A844M1E3_9GAMM</name>
<evidence type="ECO:0000259" key="1">
    <source>
        <dbReference type="PROSITE" id="PS50035"/>
    </source>
</evidence>
<dbReference type="CDD" id="cd09113">
    <property type="entry name" value="PLDc_ymdC_like_2"/>
    <property type="match status" value="1"/>
</dbReference>
<dbReference type="SMART" id="SM00155">
    <property type="entry name" value="PLDc"/>
    <property type="match status" value="2"/>
</dbReference>
<dbReference type="Proteomes" id="UP000442109">
    <property type="component" value="Unassembled WGS sequence"/>
</dbReference>
<sequence>MLIKALKTILLFSVGFIALLSLLALVTHQSLPDNQSHTASRHLAVDPSSFLAQRLLPLLQQHPGLSGIYLLDDSHEAFLARLALAASAQDTLDVQYYIWHDDTTGHLLMQSLYQAAERGVQVRLLLDDNNTGGMDPLLASIDAHPNIEVRLFNPFMQRTLRPLGYLSDFFRLNRRMHNKSFTADGLVTIAGGRNVGDEYFGFGSGVMFADLDMAAVGPVAEDAEQDFDRYWASQSAYPLQSIIKQHAPAPFDTTPATDKQTQIFLTELGESSFVKQLREGSLPLIWTQVRLISDDPAKGLQKSKEADSVLAHLVPLMQGTREELLIISPYFVPAKQGTALFQRLAKQGKQVAVLTNSLAATDVIPVHAGYAKYRKPLLRAGIALYELKPQATVITKNHGGILKSSGASLHAKTFIIDNKTLFVGSFNMDPRSAALNTEMGLVFDSEQMASYLADNMKQKQMEYSYKVSKTPQGKLHWQTLDDGNTVEYDNEPHSSLFSRLGVWVCSLLPIEWLL</sequence>
<proteinExistence type="predicted"/>
<dbReference type="AlphaFoldDB" id="A0A844M1E3"/>
<reference evidence="2 3" key="1">
    <citation type="journal article" date="2019" name="PLoS ONE">
        <title>Pup mortality in New Zealand sea lions (Phocarctos hookeri) at Enderby Island, Auckland Islands, 2013-18.</title>
        <authorList>
            <person name="Michael S.A."/>
            <person name="Hayman D.T.S."/>
            <person name="Gray R."/>
            <person name="Zhang J."/>
            <person name="Rogers L."/>
            <person name="Roe W.D."/>
        </authorList>
    </citation>
    <scope>NUCLEOTIDE SEQUENCE [LARGE SCALE GENOMIC DNA]</scope>
    <source>
        <strain evidence="2 3">SM868</strain>
    </source>
</reference>
<dbReference type="Pfam" id="PF13091">
    <property type="entry name" value="PLDc_2"/>
    <property type="match status" value="2"/>
</dbReference>
<dbReference type="OrthoDB" id="9814092at2"/>
<dbReference type="Gene3D" id="3.30.870.10">
    <property type="entry name" value="Endonuclease Chain A"/>
    <property type="match status" value="2"/>
</dbReference>
<comment type="caution">
    <text evidence="2">The sequence shown here is derived from an EMBL/GenBank/DDBJ whole genome shotgun (WGS) entry which is preliminary data.</text>
</comment>
<dbReference type="InterPro" id="IPR001736">
    <property type="entry name" value="PLipase_D/transphosphatidylase"/>
</dbReference>
<dbReference type="GO" id="GO:0030572">
    <property type="term" value="F:phosphatidyltransferase activity"/>
    <property type="evidence" value="ECO:0007669"/>
    <property type="project" value="UniProtKB-ARBA"/>
</dbReference>
<protein>
    <submittedName>
        <fullName evidence="2">Phospholipase D family protein</fullName>
    </submittedName>
</protein>
<dbReference type="SUPFAM" id="SSF56024">
    <property type="entry name" value="Phospholipase D/nuclease"/>
    <property type="match status" value="2"/>
</dbReference>
<dbReference type="PANTHER" id="PTHR21248:SF12">
    <property type="entry name" value="CARDIOLIPIN SYNTHASE C"/>
    <property type="match status" value="1"/>
</dbReference>
<dbReference type="RefSeq" id="WP_155587268.1">
    <property type="nucleotide sequence ID" value="NZ_WFKQ01000005.1"/>
</dbReference>
<dbReference type="PANTHER" id="PTHR21248">
    <property type="entry name" value="CARDIOLIPIN SYNTHASE"/>
    <property type="match status" value="1"/>
</dbReference>
<dbReference type="CDD" id="cd09111">
    <property type="entry name" value="PLDc_ymdC_like_1"/>
    <property type="match status" value="1"/>
</dbReference>
<evidence type="ECO:0000313" key="3">
    <source>
        <dbReference type="Proteomes" id="UP000442109"/>
    </source>
</evidence>
<keyword evidence="3" id="KW-1185">Reference proteome</keyword>
<dbReference type="EMBL" id="WFKQ01000005">
    <property type="protein sequence ID" value="MUG32565.1"/>
    <property type="molecule type" value="Genomic_DNA"/>
</dbReference>
<feature type="domain" description="PLD phosphodiesterase" evidence="1">
    <location>
        <begin position="405"/>
        <end position="432"/>
    </location>
</feature>
<organism evidence="2 3">
    <name type="scientific">Psychrobacter sanguinis</name>
    <dbReference type="NCBI Taxonomy" id="861445"/>
    <lineage>
        <taxon>Bacteria</taxon>
        <taxon>Pseudomonadati</taxon>
        <taxon>Pseudomonadota</taxon>
        <taxon>Gammaproteobacteria</taxon>
        <taxon>Moraxellales</taxon>
        <taxon>Moraxellaceae</taxon>
        <taxon>Psychrobacter</taxon>
    </lineage>
</organism>
<gene>
    <name evidence="2" type="ORF">GB996_07115</name>
</gene>
<dbReference type="GO" id="GO:0032049">
    <property type="term" value="P:cardiolipin biosynthetic process"/>
    <property type="evidence" value="ECO:0007669"/>
    <property type="project" value="UniProtKB-ARBA"/>
</dbReference>
<dbReference type="PROSITE" id="PS50035">
    <property type="entry name" value="PLD"/>
    <property type="match status" value="2"/>
</dbReference>
<feature type="domain" description="PLD phosphodiesterase" evidence="1">
    <location>
        <begin position="172"/>
        <end position="199"/>
    </location>
</feature>
<evidence type="ECO:0000313" key="2">
    <source>
        <dbReference type="EMBL" id="MUG32565.1"/>
    </source>
</evidence>
<accession>A0A844M1E3</accession>